<keyword evidence="3" id="KW-1185">Reference proteome</keyword>
<reference evidence="2 3" key="1">
    <citation type="journal article" date="2019" name="Commun. Biol.">
        <title>The bagworm genome reveals a unique fibroin gene that provides high tensile strength.</title>
        <authorList>
            <person name="Kono N."/>
            <person name="Nakamura H."/>
            <person name="Ohtoshi R."/>
            <person name="Tomita M."/>
            <person name="Numata K."/>
            <person name="Arakawa K."/>
        </authorList>
    </citation>
    <scope>NUCLEOTIDE SEQUENCE [LARGE SCALE GENOMIC DNA]</scope>
</reference>
<feature type="compositionally biased region" description="Polar residues" evidence="1">
    <location>
        <begin position="50"/>
        <end position="66"/>
    </location>
</feature>
<accession>A0A4C1UVD5</accession>
<dbReference type="AlphaFoldDB" id="A0A4C1UVD5"/>
<comment type="caution">
    <text evidence="2">The sequence shown here is derived from an EMBL/GenBank/DDBJ whole genome shotgun (WGS) entry which is preliminary data.</text>
</comment>
<gene>
    <name evidence="2" type="ORF">EVAR_20916_1</name>
</gene>
<dbReference type="EMBL" id="BGZK01000233">
    <property type="protein sequence ID" value="GBP30463.1"/>
    <property type="molecule type" value="Genomic_DNA"/>
</dbReference>
<organism evidence="2 3">
    <name type="scientific">Eumeta variegata</name>
    <name type="common">Bagworm moth</name>
    <name type="synonym">Eumeta japonica</name>
    <dbReference type="NCBI Taxonomy" id="151549"/>
    <lineage>
        <taxon>Eukaryota</taxon>
        <taxon>Metazoa</taxon>
        <taxon>Ecdysozoa</taxon>
        <taxon>Arthropoda</taxon>
        <taxon>Hexapoda</taxon>
        <taxon>Insecta</taxon>
        <taxon>Pterygota</taxon>
        <taxon>Neoptera</taxon>
        <taxon>Endopterygota</taxon>
        <taxon>Lepidoptera</taxon>
        <taxon>Glossata</taxon>
        <taxon>Ditrysia</taxon>
        <taxon>Tineoidea</taxon>
        <taxon>Psychidae</taxon>
        <taxon>Oiketicinae</taxon>
        <taxon>Eumeta</taxon>
    </lineage>
</organism>
<evidence type="ECO:0000256" key="1">
    <source>
        <dbReference type="SAM" id="MobiDB-lite"/>
    </source>
</evidence>
<protein>
    <submittedName>
        <fullName evidence="2">Uncharacterized protein</fullName>
    </submittedName>
</protein>
<proteinExistence type="predicted"/>
<evidence type="ECO:0000313" key="2">
    <source>
        <dbReference type="EMBL" id="GBP30463.1"/>
    </source>
</evidence>
<sequence>MRITIQHHLSLRKRYSRWVSRKRTVEQKDSRIDWSEFVIEKFEGGENKTYNLPVTKHGGTTTAPEQSDSRPFVQVGTVAGSGIESGTGSGPVVPLPVLSNLSKKSNPGHAQEWD</sequence>
<feature type="region of interest" description="Disordered" evidence="1">
    <location>
        <begin position="50"/>
        <end position="114"/>
    </location>
</feature>
<dbReference type="Proteomes" id="UP000299102">
    <property type="component" value="Unassembled WGS sequence"/>
</dbReference>
<name>A0A4C1UVD5_EUMVA</name>
<evidence type="ECO:0000313" key="3">
    <source>
        <dbReference type="Proteomes" id="UP000299102"/>
    </source>
</evidence>